<protein>
    <submittedName>
        <fullName evidence="1">Uncharacterized protein</fullName>
    </submittedName>
</protein>
<sequence length="68" mass="7891">MNFFWLPDQQTPRTQLYLMIKAYFNVAFFVFQAPDIMFYVEYTGVGRTVVIVTLEFGQLSLAGRSIIS</sequence>
<organism evidence="1 2">
    <name type="scientific">Rotaria magnacalcarata</name>
    <dbReference type="NCBI Taxonomy" id="392030"/>
    <lineage>
        <taxon>Eukaryota</taxon>
        <taxon>Metazoa</taxon>
        <taxon>Spiralia</taxon>
        <taxon>Gnathifera</taxon>
        <taxon>Rotifera</taxon>
        <taxon>Eurotatoria</taxon>
        <taxon>Bdelloidea</taxon>
        <taxon>Philodinida</taxon>
        <taxon>Philodinidae</taxon>
        <taxon>Rotaria</taxon>
    </lineage>
</organism>
<proteinExistence type="predicted"/>
<feature type="non-terminal residue" evidence="1">
    <location>
        <position position="68"/>
    </location>
</feature>
<name>A0A8S2U5S8_9BILA</name>
<gene>
    <name evidence="1" type="ORF">GIL414_LOCUS25810</name>
</gene>
<dbReference type="EMBL" id="CAJOBJ010036026">
    <property type="protein sequence ID" value="CAF4300231.1"/>
    <property type="molecule type" value="Genomic_DNA"/>
</dbReference>
<evidence type="ECO:0000313" key="2">
    <source>
        <dbReference type="Proteomes" id="UP000681720"/>
    </source>
</evidence>
<comment type="caution">
    <text evidence="1">The sequence shown here is derived from an EMBL/GenBank/DDBJ whole genome shotgun (WGS) entry which is preliminary data.</text>
</comment>
<dbReference type="AlphaFoldDB" id="A0A8S2U5S8"/>
<accession>A0A8S2U5S8</accession>
<dbReference type="Proteomes" id="UP000681720">
    <property type="component" value="Unassembled WGS sequence"/>
</dbReference>
<evidence type="ECO:0000313" key="1">
    <source>
        <dbReference type="EMBL" id="CAF4300231.1"/>
    </source>
</evidence>
<reference evidence="1" key="1">
    <citation type="submission" date="2021-02" db="EMBL/GenBank/DDBJ databases">
        <authorList>
            <person name="Nowell W R."/>
        </authorList>
    </citation>
    <scope>NUCLEOTIDE SEQUENCE</scope>
</reference>